<feature type="compositionally biased region" description="Basic and acidic residues" evidence="1">
    <location>
        <begin position="191"/>
        <end position="201"/>
    </location>
</feature>
<keyword evidence="3" id="KW-1185">Reference proteome</keyword>
<feature type="compositionally biased region" description="Basic and acidic residues" evidence="1">
    <location>
        <begin position="154"/>
        <end position="176"/>
    </location>
</feature>
<gene>
    <name evidence="2" type="ORF">CCMP2556_LOCUS11795</name>
</gene>
<feature type="non-terminal residue" evidence="2">
    <location>
        <position position="1"/>
    </location>
</feature>
<evidence type="ECO:0000313" key="2">
    <source>
        <dbReference type="EMBL" id="CAK9014691.1"/>
    </source>
</evidence>
<comment type="caution">
    <text evidence="2">The sequence shown here is derived from an EMBL/GenBank/DDBJ whole genome shotgun (WGS) entry which is preliminary data.</text>
</comment>
<feature type="non-terminal residue" evidence="2">
    <location>
        <position position="283"/>
    </location>
</feature>
<feature type="compositionally biased region" description="Acidic residues" evidence="1">
    <location>
        <begin position="115"/>
        <end position="124"/>
    </location>
</feature>
<accession>A0ABP0JK88</accession>
<reference evidence="2 3" key="1">
    <citation type="submission" date="2024-02" db="EMBL/GenBank/DDBJ databases">
        <authorList>
            <person name="Chen Y."/>
            <person name="Shah S."/>
            <person name="Dougan E. K."/>
            <person name="Thang M."/>
            <person name="Chan C."/>
        </authorList>
    </citation>
    <scope>NUCLEOTIDE SEQUENCE [LARGE SCALE GENOMIC DNA]</scope>
</reference>
<evidence type="ECO:0000256" key="1">
    <source>
        <dbReference type="SAM" id="MobiDB-lite"/>
    </source>
</evidence>
<feature type="compositionally biased region" description="Basic and acidic residues" evidence="1">
    <location>
        <begin position="92"/>
        <end position="102"/>
    </location>
</feature>
<feature type="compositionally biased region" description="Basic and acidic residues" evidence="1">
    <location>
        <begin position="64"/>
        <end position="79"/>
    </location>
</feature>
<dbReference type="EMBL" id="CAXAMN010005590">
    <property type="protein sequence ID" value="CAK9014691.1"/>
    <property type="molecule type" value="Genomic_DNA"/>
</dbReference>
<proteinExistence type="predicted"/>
<protein>
    <submittedName>
        <fullName evidence="2">Uncharacterized protein</fullName>
    </submittedName>
</protein>
<feature type="compositionally biased region" description="Polar residues" evidence="1">
    <location>
        <begin position="45"/>
        <end position="61"/>
    </location>
</feature>
<evidence type="ECO:0000313" key="3">
    <source>
        <dbReference type="Proteomes" id="UP001642484"/>
    </source>
</evidence>
<feature type="compositionally biased region" description="Basic and acidic residues" evidence="1">
    <location>
        <begin position="240"/>
        <end position="249"/>
    </location>
</feature>
<dbReference type="Proteomes" id="UP001642484">
    <property type="component" value="Unassembled WGS sequence"/>
</dbReference>
<name>A0ABP0JK88_9DINO</name>
<sequence>VEEAPADGSAETRQVAKAPSVECQSDPKAVQEASPDPQVVEIPAISSTGDETGRHQVSSSLAKVEPEAPPRSCAGDKRIASAQELLLDEVDMDRAMQDEMRTKMSGGRKPKQGQDGEDGSDDDMPPLKRPAGKSAGKPRAPRGEAKAKAKGKPKRVEDKKNGARETDADVEKEEGGKMTPKAACKRKAKRGHEDKADEERAQLQYLLEKYGGEMGKGKTKRQAKDSSATAEKPPCKKNKKEHEKADEKPNPTASFARRYQPKNPVKAQWWLALRSAFASHVKS</sequence>
<feature type="region of interest" description="Disordered" evidence="1">
    <location>
        <begin position="1"/>
        <end position="261"/>
    </location>
</feature>
<organism evidence="2 3">
    <name type="scientific">Durusdinium trenchii</name>
    <dbReference type="NCBI Taxonomy" id="1381693"/>
    <lineage>
        <taxon>Eukaryota</taxon>
        <taxon>Sar</taxon>
        <taxon>Alveolata</taxon>
        <taxon>Dinophyceae</taxon>
        <taxon>Suessiales</taxon>
        <taxon>Symbiodiniaceae</taxon>
        <taxon>Durusdinium</taxon>
    </lineage>
</organism>